<organism evidence="10 11">
    <name type="scientific">Gordonia namibiensis NBRC 108229</name>
    <dbReference type="NCBI Taxonomy" id="1208314"/>
    <lineage>
        <taxon>Bacteria</taxon>
        <taxon>Bacillati</taxon>
        <taxon>Actinomycetota</taxon>
        <taxon>Actinomycetes</taxon>
        <taxon>Mycobacteriales</taxon>
        <taxon>Gordoniaceae</taxon>
        <taxon>Gordonia</taxon>
    </lineage>
</organism>
<dbReference type="InterPro" id="IPR036259">
    <property type="entry name" value="MFS_trans_sf"/>
</dbReference>
<keyword evidence="7 8" id="KW-0472">Membrane</keyword>
<evidence type="ECO:0000313" key="11">
    <source>
        <dbReference type="Proteomes" id="UP000035058"/>
    </source>
</evidence>
<keyword evidence="3" id="KW-0813">Transport</keyword>
<dbReference type="Gene3D" id="1.20.1250.20">
    <property type="entry name" value="MFS general substrate transporter like domains"/>
    <property type="match status" value="1"/>
</dbReference>
<dbReference type="GO" id="GO:0005886">
    <property type="term" value="C:plasma membrane"/>
    <property type="evidence" value="ECO:0007669"/>
    <property type="project" value="UniProtKB-SubCell"/>
</dbReference>
<dbReference type="PROSITE" id="PS50850">
    <property type="entry name" value="MFS"/>
    <property type="match status" value="1"/>
</dbReference>
<evidence type="ECO:0000256" key="2">
    <source>
        <dbReference type="ARBA" id="ARBA00008537"/>
    </source>
</evidence>
<feature type="transmembrane region" description="Helical" evidence="8">
    <location>
        <begin position="263"/>
        <end position="284"/>
    </location>
</feature>
<gene>
    <name evidence="10" type="ORF">GONAM_10_01620</name>
</gene>
<evidence type="ECO:0000259" key="9">
    <source>
        <dbReference type="PROSITE" id="PS50850"/>
    </source>
</evidence>
<evidence type="ECO:0000256" key="8">
    <source>
        <dbReference type="SAM" id="Phobius"/>
    </source>
</evidence>
<dbReference type="InterPro" id="IPR020846">
    <property type="entry name" value="MFS_dom"/>
</dbReference>
<dbReference type="InterPro" id="IPR011701">
    <property type="entry name" value="MFS"/>
</dbReference>
<dbReference type="Proteomes" id="UP000035058">
    <property type="component" value="Unassembled WGS sequence"/>
</dbReference>
<feature type="transmembrane region" description="Helical" evidence="8">
    <location>
        <begin position="328"/>
        <end position="349"/>
    </location>
</feature>
<keyword evidence="6 8" id="KW-1133">Transmembrane helix</keyword>
<name>K6X0U5_9ACTN</name>
<evidence type="ECO:0000256" key="1">
    <source>
        <dbReference type="ARBA" id="ARBA00004651"/>
    </source>
</evidence>
<evidence type="ECO:0000256" key="7">
    <source>
        <dbReference type="ARBA" id="ARBA00023136"/>
    </source>
</evidence>
<comment type="similarity">
    <text evidence="2">Belongs to the major facilitator superfamily. EmrB family.</text>
</comment>
<dbReference type="PANTHER" id="PTHR42718">
    <property type="entry name" value="MAJOR FACILITATOR SUPERFAMILY MULTIDRUG TRANSPORTER MFSC"/>
    <property type="match status" value="1"/>
</dbReference>
<dbReference type="GO" id="GO:0022857">
    <property type="term" value="F:transmembrane transporter activity"/>
    <property type="evidence" value="ECO:0007669"/>
    <property type="project" value="InterPro"/>
</dbReference>
<proteinExistence type="inferred from homology"/>
<feature type="domain" description="Major facilitator superfamily (MFS) profile" evidence="9">
    <location>
        <begin position="9"/>
        <end position="456"/>
    </location>
</feature>
<feature type="transmembrane region" description="Helical" evidence="8">
    <location>
        <begin position="296"/>
        <end position="316"/>
    </location>
</feature>
<evidence type="ECO:0000256" key="6">
    <source>
        <dbReference type="ARBA" id="ARBA00022989"/>
    </source>
</evidence>
<evidence type="ECO:0000256" key="4">
    <source>
        <dbReference type="ARBA" id="ARBA00022475"/>
    </source>
</evidence>
<feature type="transmembrane region" description="Helical" evidence="8">
    <location>
        <begin position="193"/>
        <end position="212"/>
    </location>
</feature>
<reference evidence="10 11" key="1">
    <citation type="submission" date="2012-08" db="EMBL/GenBank/DDBJ databases">
        <title>Whole genome shotgun sequence of Gordonia namibiensis NBRC 108229.</title>
        <authorList>
            <person name="Isaki-Nakamura S."/>
            <person name="Hosoyama A."/>
            <person name="Tsuchikane K."/>
            <person name="Katsumata H."/>
            <person name="Baba S."/>
            <person name="Yamazaki S."/>
            <person name="Fujita N."/>
        </authorList>
    </citation>
    <scope>NUCLEOTIDE SEQUENCE [LARGE SCALE GENOMIC DNA]</scope>
    <source>
        <strain evidence="10 11">NBRC 108229</strain>
    </source>
</reference>
<dbReference type="Gene3D" id="1.20.1720.10">
    <property type="entry name" value="Multidrug resistance protein D"/>
    <property type="match status" value="1"/>
</dbReference>
<comment type="subcellular location">
    <subcellularLocation>
        <location evidence="1">Cell membrane</location>
        <topology evidence="1">Multi-pass membrane protein</topology>
    </subcellularLocation>
</comment>
<feature type="transmembrane region" description="Helical" evidence="8">
    <location>
        <begin position="133"/>
        <end position="155"/>
    </location>
</feature>
<dbReference type="AlphaFoldDB" id="K6X0U5"/>
<keyword evidence="5 8" id="KW-0812">Transmembrane</keyword>
<dbReference type="SUPFAM" id="SSF103473">
    <property type="entry name" value="MFS general substrate transporter"/>
    <property type="match status" value="1"/>
</dbReference>
<feature type="transmembrane region" description="Helical" evidence="8">
    <location>
        <begin position="433"/>
        <end position="451"/>
    </location>
</feature>
<sequence>MSQRRLNLISAALVLGVFTTLLDTTIVNIAIEHLRAAFDASIAQTQWVATAYLLLYVAVIPISGWASERFGARNVWAFSVAVFLAGSIFCGLATSLPMLIGFRAVQGIGGGMLIPLSFSILTRAAGPERIGKAMVAIALPAQLAPVLGSVLGGLILQYWSWHWMFFINIPVCVAALALVRFLPEVPGRPGTRLDTLGFALLTPGVIALAYGISEATGAGGFTAVTAWLPLLIGILLVAAFVYHSLTTRRQPLIDVRLFARRSFGLSSVITFMAGFTTYALTLLLPLFYQQIRGEGVLATGLLLIPQGAGTMLFFLLARRIATHVDGRFIVAGGSALIMIGILPFVFTGLDGGGILLLAGQLLQGIGFGAAMFPVMTLAFGSLTHDEIPSGSAAFSVVQRVGAPFGVAVVAVILQSRLDSADSPAQALTAFTGTFWWVLGLSLIPCALAFLIPKTRKKTAQVTAPDQ</sequence>
<evidence type="ECO:0000313" key="10">
    <source>
        <dbReference type="EMBL" id="GAB99691.1"/>
    </source>
</evidence>
<feature type="transmembrane region" description="Helical" evidence="8">
    <location>
        <begin position="392"/>
        <end position="413"/>
    </location>
</feature>
<keyword evidence="4" id="KW-1003">Cell membrane</keyword>
<feature type="transmembrane region" description="Helical" evidence="8">
    <location>
        <begin position="100"/>
        <end position="121"/>
    </location>
</feature>
<dbReference type="PANTHER" id="PTHR42718:SF9">
    <property type="entry name" value="MAJOR FACILITATOR SUPERFAMILY MULTIDRUG TRANSPORTER MFSC"/>
    <property type="match status" value="1"/>
</dbReference>
<dbReference type="NCBIfam" id="TIGR00711">
    <property type="entry name" value="efflux_EmrB"/>
    <property type="match status" value="1"/>
</dbReference>
<protein>
    <submittedName>
        <fullName evidence="10">Putative drug resistance transporter</fullName>
    </submittedName>
</protein>
<dbReference type="InterPro" id="IPR004638">
    <property type="entry name" value="EmrB-like"/>
</dbReference>
<accession>K6X0U5</accession>
<keyword evidence="11" id="KW-1185">Reference proteome</keyword>
<feature type="transmembrane region" description="Helical" evidence="8">
    <location>
        <begin position="218"/>
        <end position="242"/>
    </location>
</feature>
<dbReference type="Pfam" id="PF07690">
    <property type="entry name" value="MFS_1"/>
    <property type="match status" value="1"/>
</dbReference>
<feature type="transmembrane region" description="Helical" evidence="8">
    <location>
        <begin position="161"/>
        <end position="181"/>
    </location>
</feature>
<evidence type="ECO:0000256" key="5">
    <source>
        <dbReference type="ARBA" id="ARBA00022692"/>
    </source>
</evidence>
<feature type="transmembrane region" description="Helical" evidence="8">
    <location>
        <begin position="361"/>
        <end position="380"/>
    </location>
</feature>
<evidence type="ECO:0000256" key="3">
    <source>
        <dbReference type="ARBA" id="ARBA00022448"/>
    </source>
</evidence>
<feature type="transmembrane region" description="Helical" evidence="8">
    <location>
        <begin position="75"/>
        <end position="94"/>
    </location>
</feature>
<comment type="caution">
    <text evidence="10">The sequence shown here is derived from an EMBL/GenBank/DDBJ whole genome shotgun (WGS) entry which is preliminary data.</text>
</comment>
<feature type="transmembrane region" description="Helical" evidence="8">
    <location>
        <begin position="46"/>
        <end position="66"/>
    </location>
</feature>
<dbReference type="EMBL" id="BAHE01000010">
    <property type="protein sequence ID" value="GAB99691.1"/>
    <property type="molecule type" value="Genomic_DNA"/>
</dbReference>